<evidence type="ECO:0000313" key="2">
    <source>
        <dbReference type="EMBL" id="MCV2878148.1"/>
    </source>
</evidence>
<sequence>MSVVIQGAARRLSNKVGWIARLITRSDARRTQGCGDDAQRKPDRRLPGSLGLSGHGWRGVGGGKFTDGSKSDLQPAF</sequence>
<reference evidence="2 3" key="1">
    <citation type="submission" date="2022-10" db="EMBL/GenBank/DDBJ databases">
        <title>Sinirhodobacter sp. nov., isolated from ocean surface sediments.</title>
        <authorList>
            <person name="He W."/>
            <person name="Wang L."/>
            <person name="Zhang D.-F."/>
        </authorList>
    </citation>
    <scope>NUCLEOTIDE SEQUENCE [LARGE SCALE GENOMIC DNA]</scope>
    <source>
        <strain evidence="2 3">WL0115</strain>
    </source>
</reference>
<gene>
    <name evidence="2" type="ORF">OE699_04715</name>
</gene>
<dbReference type="EMBL" id="JAOWKW010000003">
    <property type="protein sequence ID" value="MCV2878148.1"/>
    <property type="molecule type" value="Genomic_DNA"/>
</dbReference>
<feature type="region of interest" description="Disordered" evidence="1">
    <location>
        <begin position="28"/>
        <end position="77"/>
    </location>
</feature>
<protein>
    <submittedName>
        <fullName evidence="2">Uncharacterized protein</fullName>
    </submittedName>
</protein>
<evidence type="ECO:0000256" key="1">
    <source>
        <dbReference type="SAM" id="MobiDB-lite"/>
    </source>
</evidence>
<feature type="compositionally biased region" description="Gly residues" evidence="1">
    <location>
        <begin position="51"/>
        <end position="65"/>
    </location>
</feature>
<evidence type="ECO:0000313" key="3">
    <source>
        <dbReference type="Proteomes" id="UP001526166"/>
    </source>
</evidence>
<proteinExistence type="predicted"/>
<dbReference type="RefSeq" id="WP_263847267.1">
    <property type="nucleotide sequence ID" value="NZ_JAOWKW010000003.1"/>
</dbReference>
<dbReference type="Proteomes" id="UP001526166">
    <property type="component" value="Unassembled WGS sequence"/>
</dbReference>
<feature type="compositionally biased region" description="Basic and acidic residues" evidence="1">
    <location>
        <begin position="37"/>
        <end position="46"/>
    </location>
</feature>
<name>A0ABT2ZWM4_9RHOB</name>
<organism evidence="2 3">
    <name type="scientific">Sedimentimonas flavescens</name>
    <dbReference type="NCBI Taxonomy" id="2851012"/>
    <lineage>
        <taxon>Bacteria</taxon>
        <taxon>Pseudomonadati</taxon>
        <taxon>Pseudomonadota</taxon>
        <taxon>Alphaproteobacteria</taxon>
        <taxon>Rhodobacterales</taxon>
        <taxon>Rhodobacter group</taxon>
        <taxon>Sedimentimonas</taxon>
    </lineage>
</organism>
<keyword evidence="3" id="KW-1185">Reference proteome</keyword>
<comment type="caution">
    <text evidence="2">The sequence shown here is derived from an EMBL/GenBank/DDBJ whole genome shotgun (WGS) entry which is preliminary data.</text>
</comment>
<accession>A0ABT2ZWM4</accession>